<feature type="domain" description="Glycosyltransferase subfamily 4-like N-terminal" evidence="2">
    <location>
        <begin position="13"/>
        <end position="159"/>
    </location>
</feature>
<dbReference type="InParanoid" id="D4H814"/>
<dbReference type="InterPro" id="IPR001296">
    <property type="entry name" value="Glyco_trans_1"/>
</dbReference>
<sequence>MKILHIDTGKEWRGGQRQALFLHEGLLEYGIESIIVCNAHGQLCRKNINGIVPVTFKGEADLSFLSELKRIIKEFQPDIVHTHDAHSLTPALFAKVTGRSFRLINTRRVDFSINKGFISRKKYNNDKVDRVVAISEAIKDMLIKDGVKPEKVPVINSGVRFPNSINYSKVLELREKYEITPETYIVGCVANIADHKDHKVLLSAYDKFYRVVGGTKLILVGDGPLMEEIREFSETLESRSSIIFTGYSDYVYEHIALFDIFCMSSKTEGLCTSIIDAFFMGRPVIATRAGGIPELVKHKFNGLLSDVGDIDEFAENLLEIYDDMPMENKFSANGYHTALKFSDGGMVSKYINLYKELLSGR</sequence>
<name>D4H814_DENA2</name>
<dbReference type="STRING" id="522772.Dacet_1393"/>
<organism evidence="3 4">
    <name type="scientific">Denitrovibrio acetiphilus (strain DSM 12809 / NBRC 114555 / N2460)</name>
    <dbReference type="NCBI Taxonomy" id="522772"/>
    <lineage>
        <taxon>Bacteria</taxon>
        <taxon>Pseudomonadati</taxon>
        <taxon>Deferribacterota</taxon>
        <taxon>Deferribacteres</taxon>
        <taxon>Deferribacterales</taxon>
        <taxon>Geovibrionaceae</taxon>
        <taxon>Denitrovibrio</taxon>
    </lineage>
</organism>
<dbReference type="EMBL" id="CP001968">
    <property type="protein sequence ID" value="ADD68163.1"/>
    <property type="molecule type" value="Genomic_DNA"/>
</dbReference>
<proteinExistence type="predicted"/>
<dbReference type="FunCoup" id="D4H814">
    <property type="interactions" value="38"/>
</dbReference>
<reference evidence="3 4" key="1">
    <citation type="journal article" date="2010" name="Stand. Genomic Sci.">
        <title>Complete genome sequence of Denitrovibrio acetiphilus type strain (N2460).</title>
        <authorList>
            <person name="Kiss H."/>
            <person name="Lang E."/>
            <person name="Lapidus A."/>
            <person name="Copeland A."/>
            <person name="Nolan M."/>
            <person name="Glavina Del Rio T."/>
            <person name="Chen F."/>
            <person name="Lucas S."/>
            <person name="Tice H."/>
            <person name="Cheng J.F."/>
            <person name="Han C."/>
            <person name="Goodwin L."/>
            <person name="Pitluck S."/>
            <person name="Liolios K."/>
            <person name="Pati A."/>
            <person name="Ivanova N."/>
            <person name="Mavromatis K."/>
            <person name="Chen A."/>
            <person name="Palaniappan K."/>
            <person name="Land M."/>
            <person name="Hauser L."/>
            <person name="Chang Y.J."/>
            <person name="Jeffries C.D."/>
            <person name="Detter J.C."/>
            <person name="Brettin T."/>
            <person name="Spring S."/>
            <person name="Rohde M."/>
            <person name="Goker M."/>
            <person name="Woyke T."/>
            <person name="Bristow J."/>
            <person name="Eisen J.A."/>
            <person name="Markowitz V."/>
            <person name="Hugenholtz P."/>
            <person name="Kyrpides N.C."/>
            <person name="Klenk H.P."/>
        </authorList>
    </citation>
    <scope>NUCLEOTIDE SEQUENCE [LARGE SCALE GENOMIC DNA]</scope>
    <source>
        <strain evidence="4">DSM 12809 / NBRC 114555 / N2460</strain>
    </source>
</reference>
<dbReference type="PANTHER" id="PTHR45947:SF3">
    <property type="entry name" value="SULFOQUINOVOSYL TRANSFERASE SQD2"/>
    <property type="match status" value="1"/>
</dbReference>
<dbReference type="Pfam" id="PF13439">
    <property type="entry name" value="Glyco_transf_4"/>
    <property type="match status" value="1"/>
</dbReference>
<evidence type="ECO:0000259" key="2">
    <source>
        <dbReference type="Pfam" id="PF13439"/>
    </source>
</evidence>
<accession>D4H814</accession>
<dbReference type="RefSeq" id="WP_013010684.1">
    <property type="nucleotide sequence ID" value="NC_013943.1"/>
</dbReference>
<evidence type="ECO:0000313" key="4">
    <source>
        <dbReference type="Proteomes" id="UP000002012"/>
    </source>
</evidence>
<dbReference type="AlphaFoldDB" id="D4H814"/>
<evidence type="ECO:0000259" key="1">
    <source>
        <dbReference type="Pfam" id="PF00534"/>
    </source>
</evidence>
<evidence type="ECO:0000313" key="3">
    <source>
        <dbReference type="EMBL" id="ADD68163.1"/>
    </source>
</evidence>
<dbReference type="Pfam" id="PF00534">
    <property type="entry name" value="Glycos_transf_1"/>
    <property type="match status" value="1"/>
</dbReference>
<gene>
    <name evidence="3" type="ordered locus">Dacet_1393</name>
</gene>
<dbReference type="Proteomes" id="UP000002012">
    <property type="component" value="Chromosome"/>
</dbReference>
<keyword evidence="4" id="KW-1185">Reference proteome</keyword>
<dbReference type="PaxDb" id="522772-Dacet_1393"/>
<dbReference type="PANTHER" id="PTHR45947">
    <property type="entry name" value="SULFOQUINOVOSYL TRANSFERASE SQD2"/>
    <property type="match status" value="1"/>
</dbReference>
<dbReference type="CAZy" id="GT4">
    <property type="family name" value="Glycosyltransferase Family 4"/>
</dbReference>
<feature type="domain" description="Glycosyl transferase family 1" evidence="1">
    <location>
        <begin position="172"/>
        <end position="336"/>
    </location>
</feature>
<keyword evidence="3" id="KW-0808">Transferase</keyword>
<dbReference type="OrthoDB" id="9775208at2"/>
<dbReference type="GO" id="GO:0016758">
    <property type="term" value="F:hexosyltransferase activity"/>
    <property type="evidence" value="ECO:0007669"/>
    <property type="project" value="TreeGrafter"/>
</dbReference>
<dbReference type="KEGG" id="dap:Dacet_1393"/>
<dbReference type="CDD" id="cd03811">
    <property type="entry name" value="GT4_GT28_WabH-like"/>
    <property type="match status" value="1"/>
</dbReference>
<dbReference type="eggNOG" id="COG0438">
    <property type="taxonomic scope" value="Bacteria"/>
</dbReference>
<dbReference type="HOGENOM" id="CLU_009583_0_4_0"/>
<dbReference type="SUPFAM" id="SSF53756">
    <property type="entry name" value="UDP-Glycosyltransferase/glycogen phosphorylase"/>
    <property type="match status" value="1"/>
</dbReference>
<dbReference type="InterPro" id="IPR050194">
    <property type="entry name" value="Glycosyltransferase_grp1"/>
</dbReference>
<protein>
    <submittedName>
        <fullName evidence="3">Glycosyl transferase group 1</fullName>
    </submittedName>
</protein>
<dbReference type="InterPro" id="IPR028098">
    <property type="entry name" value="Glyco_trans_4-like_N"/>
</dbReference>
<dbReference type="Gene3D" id="3.40.50.2000">
    <property type="entry name" value="Glycogen Phosphorylase B"/>
    <property type="match status" value="2"/>
</dbReference>